<keyword evidence="2" id="KW-0812">Transmembrane</keyword>
<sequence>MTPSKPPIIIINENYDDDEGLPHPYTSRPMSGVPLKSSQDDEYDTGKAWLVLVAAFFGQMLIFGVELTFGLYSVAYQEAFHQSESVISWVGAISYGVMFIIGPLASILISRMGVQIAMTVAGGLAVLGYITSYFAQDHFHLYISFGVLVGAGMGIGFLSCYAILPDYFRKYLRMASIIVSIGGGVGIFFFNAVFQHLIEEYGWRGSMLINAGICMHIFLFALIMKSRRRDPSVRKPTIAEIMGVHVLANVKFRIFLLHVFLWNVGFIIVFTLLNSFVIARSGLTTEEAALIGMFVGILNTVGRITSVPLERFVSPVKVYVVTTLLMGVCQMGIAAGMSQIGYGVPASAAGFFFGVMICYLVPVIGEFVGFDNLSPALGYSNFMQGVGALVGTPLLAMLDGGTKFVLGGGITTASGVVIGYAAWRHLRDAHRTAVLGIDSGTGLNKLGADDIGGGYVLPSSTIDAPSVKYSKNLGEMT</sequence>
<feature type="transmembrane region" description="Helical" evidence="2">
    <location>
        <begin position="288"/>
        <end position="306"/>
    </location>
</feature>
<dbReference type="CDD" id="cd17352">
    <property type="entry name" value="MFS_MCT_SLC16"/>
    <property type="match status" value="1"/>
</dbReference>
<feature type="transmembrane region" description="Helical" evidence="2">
    <location>
        <begin position="255"/>
        <end position="276"/>
    </location>
</feature>
<keyword evidence="2" id="KW-0472">Membrane</keyword>
<feature type="transmembrane region" description="Helical" evidence="2">
    <location>
        <begin position="318"/>
        <end position="340"/>
    </location>
</feature>
<evidence type="ECO:0000256" key="1">
    <source>
        <dbReference type="ARBA" id="ARBA00004141"/>
    </source>
</evidence>
<feature type="transmembrane region" description="Helical" evidence="2">
    <location>
        <begin position="86"/>
        <end position="109"/>
    </location>
</feature>
<comment type="caution">
    <text evidence="4">The sequence shown here is derived from an EMBL/GenBank/DDBJ whole genome shotgun (WGS) entry which is preliminary data.</text>
</comment>
<dbReference type="PANTHER" id="PTHR11360">
    <property type="entry name" value="MONOCARBOXYLATE TRANSPORTER"/>
    <property type="match status" value="1"/>
</dbReference>
<dbReference type="Gene3D" id="1.20.1250.20">
    <property type="entry name" value="MFS general substrate transporter like domains"/>
    <property type="match status" value="1"/>
</dbReference>
<accession>A0A9X6RNP2</accession>
<organism evidence="4 5">
    <name type="scientific">Hypsibius exemplaris</name>
    <name type="common">Freshwater tardigrade</name>
    <dbReference type="NCBI Taxonomy" id="2072580"/>
    <lineage>
        <taxon>Eukaryota</taxon>
        <taxon>Metazoa</taxon>
        <taxon>Ecdysozoa</taxon>
        <taxon>Tardigrada</taxon>
        <taxon>Eutardigrada</taxon>
        <taxon>Parachela</taxon>
        <taxon>Hypsibioidea</taxon>
        <taxon>Hypsibiidae</taxon>
        <taxon>Hypsibius</taxon>
    </lineage>
</organism>
<dbReference type="InterPro" id="IPR020846">
    <property type="entry name" value="MFS_dom"/>
</dbReference>
<dbReference type="GO" id="GO:0016020">
    <property type="term" value="C:membrane"/>
    <property type="evidence" value="ECO:0007669"/>
    <property type="project" value="UniProtKB-SubCell"/>
</dbReference>
<feature type="transmembrane region" description="Helical" evidence="2">
    <location>
        <begin position="171"/>
        <end position="194"/>
    </location>
</feature>
<dbReference type="InterPro" id="IPR036259">
    <property type="entry name" value="MFS_trans_sf"/>
</dbReference>
<dbReference type="Pfam" id="PF07690">
    <property type="entry name" value="MFS_1"/>
    <property type="match status" value="1"/>
</dbReference>
<dbReference type="AlphaFoldDB" id="A0A9X6RNP2"/>
<feature type="transmembrane region" description="Helical" evidence="2">
    <location>
        <begin position="116"/>
        <end position="135"/>
    </location>
</feature>
<feature type="domain" description="Major facilitator superfamily (MFS) profile" evidence="3">
    <location>
        <begin position="50"/>
        <end position="426"/>
    </location>
</feature>
<dbReference type="GO" id="GO:0008028">
    <property type="term" value="F:monocarboxylic acid transmembrane transporter activity"/>
    <property type="evidence" value="ECO:0007669"/>
    <property type="project" value="TreeGrafter"/>
</dbReference>
<keyword evidence="2" id="KW-1133">Transmembrane helix</keyword>
<reference evidence="5" key="1">
    <citation type="submission" date="2017-01" db="EMBL/GenBank/DDBJ databases">
        <title>Comparative genomics of anhydrobiosis in the tardigrade Hypsibius dujardini.</title>
        <authorList>
            <person name="Yoshida Y."/>
            <person name="Koutsovoulos G."/>
            <person name="Laetsch D."/>
            <person name="Stevens L."/>
            <person name="Kumar S."/>
            <person name="Horikawa D."/>
            <person name="Ishino K."/>
            <person name="Komine S."/>
            <person name="Tomita M."/>
            <person name="Blaxter M."/>
            <person name="Arakawa K."/>
        </authorList>
    </citation>
    <scope>NUCLEOTIDE SEQUENCE [LARGE SCALE GENOMIC DNA]</scope>
    <source>
        <strain evidence="5">Z151</strain>
    </source>
</reference>
<dbReference type="SUPFAM" id="SSF103473">
    <property type="entry name" value="MFS general substrate transporter"/>
    <property type="match status" value="1"/>
</dbReference>
<feature type="transmembrane region" description="Helical" evidence="2">
    <location>
        <begin position="404"/>
        <end position="423"/>
    </location>
</feature>
<comment type="subcellular location">
    <subcellularLocation>
        <location evidence="1">Membrane</location>
        <topology evidence="1">Multi-pass membrane protein</topology>
    </subcellularLocation>
</comment>
<dbReference type="PROSITE" id="PS50850">
    <property type="entry name" value="MFS"/>
    <property type="match status" value="1"/>
</dbReference>
<dbReference type="Proteomes" id="UP000192578">
    <property type="component" value="Unassembled WGS sequence"/>
</dbReference>
<feature type="transmembrane region" description="Helical" evidence="2">
    <location>
        <begin position="141"/>
        <end position="164"/>
    </location>
</feature>
<evidence type="ECO:0000256" key="2">
    <source>
        <dbReference type="SAM" id="Phobius"/>
    </source>
</evidence>
<feature type="transmembrane region" description="Helical" evidence="2">
    <location>
        <begin position="48"/>
        <end position="74"/>
    </location>
</feature>
<dbReference type="OrthoDB" id="10060767at2759"/>
<dbReference type="EMBL" id="MTYJ01000385">
    <property type="protein sequence ID" value="OWA54245.1"/>
    <property type="molecule type" value="Genomic_DNA"/>
</dbReference>
<feature type="transmembrane region" description="Helical" evidence="2">
    <location>
        <begin position="346"/>
        <end position="364"/>
    </location>
</feature>
<protein>
    <submittedName>
        <fullName evidence="4">Monocarboxylate transporter 14</fullName>
    </submittedName>
</protein>
<keyword evidence="5" id="KW-1185">Reference proteome</keyword>
<feature type="transmembrane region" description="Helical" evidence="2">
    <location>
        <begin position="206"/>
        <end position="224"/>
    </location>
</feature>
<gene>
    <name evidence="4" type="ORF">BV898_18656</name>
</gene>
<dbReference type="InterPro" id="IPR011701">
    <property type="entry name" value="MFS"/>
</dbReference>
<evidence type="ECO:0000259" key="3">
    <source>
        <dbReference type="PROSITE" id="PS50850"/>
    </source>
</evidence>
<dbReference type="PANTHER" id="PTHR11360:SF284">
    <property type="entry name" value="EG:103B4.3 PROTEIN-RELATED"/>
    <property type="match status" value="1"/>
</dbReference>
<name>A0A9X6RNP2_HYPEX</name>
<dbReference type="InterPro" id="IPR050327">
    <property type="entry name" value="Proton-linked_MCT"/>
</dbReference>
<feature type="transmembrane region" description="Helical" evidence="2">
    <location>
        <begin position="376"/>
        <end position="398"/>
    </location>
</feature>
<evidence type="ECO:0000313" key="5">
    <source>
        <dbReference type="Proteomes" id="UP000192578"/>
    </source>
</evidence>
<proteinExistence type="predicted"/>
<evidence type="ECO:0000313" key="4">
    <source>
        <dbReference type="EMBL" id="OWA54245.1"/>
    </source>
</evidence>